<dbReference type="AlphaFoldDB" id="A0A9J7BTV9"/>
<dbReference type="Proteomes" id="UP001059380">
    <property type="component" value="Chromosome"/>
</dbReference>
<dbReference type="KEGG" id="orp:MOP44_08780"/>
<accession>A0A9J7BTV9</accession>
<name>A0A9J7BTV9_9BACT</name>
<protein>
    <submittedName>
        <fullName evidence="1">Uncharacterized protein</fullName>
    </submittedName>
</protein>
<sequence>MTMIPKEAKIFDPNDAATGSNGAELLDSSVVKRGDQWHMFLAGQAHGFGAPRLYSATLPTGAPLSAAGWQLTRDTSGELIPLAAPSAQGTWDANGGRHCPSYVRGFDPQTNRWIERIYYAGGAEFIWGPYTIGYLEWDGTAWQPQSEPAFHATEDWEHGSVYEPNLIYHDGKWKMWYVAGSNHEKYLAHGYSESEDGRTWGAHTLFAPADMFLFDFCVRPRGDSFDAIFARVALGDSIPPETGLWHCRADAPHGDLKQWSEPVQIMTAEDRGWHTGPWKPSLVFDEQKSQRALIFFDGLYNTGAGGPFPFAFTLGCLELDLPE</sequence>
<reference evidence="1" key="1">
    <citation type="submission" date="2021-04" db="EMBL/GenBank/DDBJ databases">
        <title>Phylogenetic analysis of Acidobacteriaceae.</title>
        <authorList>
            <person name="Qiu L."/>
            <person name="Zhang Q."/>
        </authorList>
    </citation>
    <scope>NUCLEOTIDE SEQUENCE</scope>
    <source>
        <strain evidence="1">DSM 25168</strain>
    </source>
</reference>
<dbReference type="SUPFAM" id="SSF75005">
    <property type="entry name" value="Arabinanase/levansucrase/invertase"/>
    <property type="match status" value="1"/>
</dbReference>
<evidence type="ECO:0000313" key="1">
    <source>
        <dbReference type="EMBL" id="UWZ86025.1"/>
    </source>
</evidence>
<gene>
    <name evidence="1" type="ORF">MOP44_08780</name>
</gene>
<dbReference type="Gene3D" id="2.115.10.20">
    <property type="entry name" value="Glycosyl hydrolase domain, family 43"/>
    <property type="match status" value="1"/>
</dbReference>
<proteinExistence type="predicted"/>
<dbReference type="RefSeq" id="WP_260795667.1">
    <property type="nucleotide sequence ID" value="NZ_CP093313.1"/>
</dbReference>
<organism evidence="1 2">
    <name type="scientific">Occallatibacter riparius</name>
    <dbReference type="NCBI Taxonomy" id="1002689"/>
    <lineage>
        <taxon>Bacteria</taxon>
        <taxon>Pseudomonadati</taxon>
        <taxon>Acidobacteriota</taxon>
        <taxon>Terriglobia</taxon>
        <taxon>Terriglobales</taxon>
        <taxon>Acidobacteriaceae</taxon>
        <taxon>Occallatibacter</taxon>
    </lineage>
</organism>
<dbReference type="EMBL" id="CP093313">
    <property type="protein sequence ID" value="UWZ86025.1"/>
    <property type="molecule type" value="Genomic_DNA"/>
</dbReference>
<evidence type="ECO:0000313" key="2">
    <source>
        <dbReference type="Proteomes" id="UP001059380"/>
    </source>
</evidence>
<dbReference type="InterPro" id="IPR023296">
    <property type="entry name" value="Glyco_hydro_beta-prop_sf"/>
</dbReference>
<keyword evidence="2" id="KW-1185">Reference proteome</keyword>